<comment type="caution">
    <text evidence="2">The sequence shown here is derived from an EMBL/GenBank/DDBJ whole genome shotgun (WGS) entry which is preliminary data.</text>
</comment>
<reference evidence="3" key="1">
    <citation type="journal article" date="2014" name="Sci. Data">
        <title>Genomes of diverse isolates of the marine cyanobacterium Prochlorococcus.</title>
        <authorList>
            <person name="Biller S."/>
            <person name="Berube P."/>
            <person name="Thompson J."/>
            <person name="Kelly L."/>
            <person name="Roggensack S."/>
            <person name="Awad L."/>
            <person name="Roache-Johnson K."/>
            <person name="Ding H."/>
            <person name="Giovannoni S.J."/>
            <person name="Moore L.R."/>
            <person name="Chisholm S.W."/>
        </authorList>
    </citation>
    <scope>NUCLEOTIDE SEQUENCE [LARGE SCALE GENOMIC DNA]</scope>
</reference>
<dbReference type="EC" id="1.3.1.83" evidence="2"/>
<dbReference type="OrthoDB" id="9806565at2"/>
<proteinExistence type="predicted"/>
<dbReference type="RefSeq" id="WP_032513907.1">
    <property type="nucleotide sequence ID" value="NZ_JNAJ01000013.1"/>
</dbReference>
<feature type="domain" description="FAD dependent oxidoreductase" evidence="1">
    <location>
        <begin position="5"/>
        <end position="36"/>
    </location>
</feature>
<evidence type="ECO:0000259" key="1">
    <source>
        <dbReference type="Pfam" id="PF01266"/>
    </source>
</evidence>
<dbReference type="InterPro" id="IPR006076">
    <property type="entry name" value="FAD-dep_OxRdtase"/>
</dbReference>
<dbReference type="AlphaFoldDB" id="A0A0A1ZPF1"/>
<organism evidence="2 3">
    <name type="scientific">Prochlorococcus marinus str. MIT 9116</name>
    <dbReference type="NCBI Taxonomy" id="167544"/>
    <lineage>
        <taxon>Bacteria</taxon>
        <taxon>Bacillati</taxon>
        <taxon>Cyanobacteriota</taxon>
        <taxon>Cyanophyceae</taxon>
        <taxon>Synechococcales</taxon>
        <taxon>Prochlorococcaceae</taxon>
        <taxon>Prochlorococcus</taxon>
    </lineage>
</organism>
<dbReference type="PANTHER" id="PTHR42685:SF22">
    <property type="entry name" value="CONDITIONED MEDIUM FACTOR RECEPTOR 1"/>
    <property type="match status" value="1"/>
</dbReference>
<dbReference type="InterPro" id="IPR036188">
    <property type="entry name" value="FAD/NAD-bd_sf"/>
</dbReference>
<dbReference type="PRINTS" id="PR00420">
    <property type="entry name" value="RNGMNOXGNASE"/>
</dbReference>
<dbReference type="NCBIfam" id="TIGR02032">
    <property type="entry name" value="GG-red-SF"/>
    <property type="match status" value="1"/>
</dbReference>
<dbReference type="Pfam" id="PF01266">
    <property type="entry name" value="DAO"/>
    <property type="match status" value="1"/>
</dbReference>
<dbReference type="InterPro" id="IPR050407">
    <property type="entry name" value="Geranylgeranyl_reductase"/>
</dbReference>
<evidence type="ECO:0000313" key="2">
    <source>
        <dbReference type="EMBL" id="KGF91472.1"/>
    </source>
</evidence>
<dbReference type="Gene3D" id="3.50.50.60">
    <property type="entry name" value="FAD/NAD(P)-binding domain"/>
    <property type="match status" value="1"/>
</dbReference>
<gene>
    <name evidence="2" type="ORF">EU93_1065</name>
</gene>
<sequence length="377" mass="42581">MTGFDVVIIGGGLSGSSTALNLSKKGYSVLIIEKDNFQDYKPCAGGMASSMQRFLPLNIKDSIESKIKNVEFRWKAADNVTADLTGESPFWIIKREKLDQLLLDESLSNGAQIMRPLLIEKIIKKNDKWEITCNNKIKYITEFLVIADGSQSKWASYFNLGPRKPKFANTISLRLKGLGKIPRDAVRFEFGFIKYGFAWAFPLRESLNIGLGTFINNSLLENQAINKQVIRSFGFEDFPHKTISKKLRIWNGFHSINGDKVLAVGDAASLCDPFLAEGIRPSLISSFYAAEYIDQYLSGKVNDLDLYTKKINNIWGKSMAWGRRIAQVFYRFPRTGYQLGVKRKTAPKRIAQILSGEMSYEDIAKRVIRRLLTRSGA</sequence>
<dbReference type="PANTHER" id="PTHR42685">
    <property type="entry name" value="GERANYLGERANYL DIPHOSPHATE REDUCTASE"/>
    <property type="match status" value="1"/>
</dbReference>
<dbReference type="EMBL" id="JNAJ01000013">
    <property type="protein sequence ID" value="KGF91472.1"/>
    <property type="molecule type" value="Genomic_DNA"/>
</dbReference>
<dbReference type="GO" id="GO:0102067">
    <property type="term" value="F:geranylgeranyl diphosphate reductase activity"/>
    <property type="evidence" value="ECO:0007669"/>
    <property type="project" value="UniProtKB-EC"/>
</dbReference>
<dbReference type="Proteomes" id="UP000030491">
    <property type="component" value="Unassembled WGS sequence"/>
</dbReference>
<name>A0A0A1ZPF1_PROMR</name>
<dbReference type="InterPro" id="IPR011777">
    <property type="entry name" value="Geranylgeranyl_Rdtase_fam"/>
</dbReference>
<accession>A0A0A1ZPF1</accession>
<evidence type="ECO:0000313" key="3">
    <source>
        <dbReference type="Proteomes" id="UP000030491"/>
    </source>
</evidence>
<keyword evidence="2" id="KW-0560">Oxidoreductase</keyword>
<protein>
    <submittedName>
        <fullName evidence="2">Geranylgeranyl reductase</fullName>
        <ecNumber evidence="2">1.3.1.83</ecNumber>
    </submittedName>
</protein>
<dbReference type="SUPFAM" id="SSF51905">
    <property type="entry name" value="FAD/NAD(P)-binding domain"/>
    <property type="match status" value="1"/>
</dbReference>